<dbReference type="EMBL" id="AP023368">
    <property type="protein sequence ID" value="BCK01248.1"/>
    <property type="molecule type" value="Genomic_DNA"/>
</dbReference>
<gene>
    <name evidence="1" type="ORF">bsdcttw_42880</name>
</gene>
<reference evidence="1 2" key="2">
    <citation type="submission" date="2020-08" db="EMBL/GenBank/DDBJ databases">
        <authorList>
            <person name="Ueki A."/>
            <person name="Tonouchi A."/>
        </authorList>
    </citation>
    <scope>NUCLEOTIDE SEQUENCE [LARGE SCALE GENOMIC DNA]</scope>
    <source>
        <strain evidence="1 2">CTTW</strain>
    </source>
</reference>
<evidence type="ECO:0000313" key="2">
    <source>
        <dbReference type="Proteomes" id="UP000515703"/>
    </source>
</evidence>
<evidence type="ECO:0000313" key="1">
    <source>
        <dbReference type="EMBL" id="BCK01248.1"/>
    </source>
</evidence>
<dbReference type="Proteomes" id="UP000515703">
    <property type="component" value="Chromosome"/>
</dbReference>
<proteinExistence type="predicted"/>
<organism evidence="1 2">
    <name type="scientific">Anaerocolumna chitinilytica</name>
    <dbReference type="NCBI Taxonomy" id="1727145"/>
    <lineage>
        <taxon>Bacteria</taxon>
        <taxon>Bacillati</taxon>
        <taxon>Bacillota</taxon>
        <taxon>Clostridia</taxon>
        <taxon>Lachnospirales</taxon>
        <taxon>Lachnospiraceae</taxon>
        <taxon>Anaerocolumna</taxon>
    </lineage>
</organism>
<protein>
    <submittedName>
        <fullName evidence="1">Uncharacterized protein</fullName>
    </submittedName>
</protein>
<keyword evidence="2" id="KW-1185">Reference proteome</keyword>
<accession>A0A7M3S9I0</accession>
<sequence>MENGENTLIFESNSKKEFRLLRKRPSFRYLTLYRIDSMFAIDRFYTMI</sequence>
<dbReference type="KEGG" id="acht:bsdcttw_42880"/>
<dbReference type="AlphaFoldDB" id="A0A7M3S9I0"/>
<name>A0A7M3S9I0_9FIRM</name>
<reference evidence="1 2" key="1">
    <citation type="submission" date="2020-08" db="EMBL/GenBank/DDBJ databases">
        <title>Draft genome sequencing of an Anaerocolumna strain isolated from anoxic soil subjected to BSD treatment.</title>
        <authorList>
            <person name="Uek A."/>
            <person name="Tonouchi A."/>
        </authorList>
    </citation>
    <scope>NUCLEOTIDE SEQUENCE [LARGE SCALE GENOMIC DNA]</scope>
    <source>
        <strain evidence="1 2">CTTW</strain>
    </source>
</reference>